<gene>
    <name evidence="2" type="ORF">P5673_003234</name>
</gene>
<reference evidence="2" key="1">
    <citation type="journal article" date="2023" name="G3 (Bethesda)">
        <title>Whole genome assembly and annotation of the endangered Caribbean coral Acropora cervicornis.</title>
        <authorList>
            <person name="Selwyn J.D."/>
            <person name="Vollmer S.V."/>
        </authorList>
    </citation>
    <scope>NUCLEOTIDE SEQUENCE</scope>
    <source>
        <strain evidence="2">K2</strain>
    </source>
</reference>
<feature type="region of interest" description="Disordered" evidence="1">
    <location>
        <begin position="53"/>
        <end position="93"/>
    </location>
</feature>
<feature type="region of interest" description="Disordered" evidence="1">
    <location>
        <begin position="1"/>
        <end position="40"/>
    </location>
</feature>
<evidence type="ECO:0000313" key="2">
    <source>
        <dbReference type="EMBL" id="KAK2571829.1"/>
    </source>
</evidence>
<dbReference type="EMBL" id="JARQWQ010000005">
    <property type="protein sequence ID" value="KAK2571829.1"/>
    <property type="molecule type" value="Genomic_DNA"/>
</dbReference>
<dbReference type="AlphaFoldDB" id="A0AAD9R298"/>
<evidence type="ECO:0000313" key="3">
    <source>
        <dbReference type="Proteomes" id="UP001249851"/>
    </source>
</evidence>
<feature type="compositionally biased region" description="Polar residues" evidence="1">
    <location>
        <begin position="31"/>
        <end position="40"/>
    </location>
</feature>
<evidence type="ECO:0000256" key="1">
    <source>
        <dbReference type="SAM" id="MobiDB-lite"/>
    </source>
</evidence>
<name>A0AAD9R298_ACRCE</name>
<reference evidence="2" key="2">
    <citation type="journal article" date="2023" name="Science">
        <title>Genomic signatures of disease resistance in endangered staghorn corals.</title>
        <authorList>
            <person name="Vollmer S.V."/>
            <person name="Selwyn J.D."/>
            <person name="Despard B.A."/>
            <person name="Roesel C.L."/>
        </authorList>
    </citation>
    <scope>NUCLEOTIDE SEQUENCE</scope>
    <source>
        <strain evidence="2">K2</strain>
    </source>
</reference>
<dbReference type="Proteomes" id="UP001249851">
    <property type="component" value="Unassembled WGS sequence"/>
</dbReference>
<accession>A0AAD9R298</accession>
<organism evidence="2 3">
    <name type="scientific">Acropora cervicornis</name>
    <name type="common">Staghorn coral</name>
    <dbReference type="NCBI Taxonomy" id="6130"/>
    <lineage>
        <taxon>Eukaryota</taxon>
        <taxon>Metazoa</taxon>
        <taxon>Cnidaria</taxon>
        <taxon>Anthozoa</taxon>
        <taxon>Hexacorallia</taxon>
        <taxon>Scleractinia</taxon>
        <taxon>Astrocoeniina</taxon>
        <taxon>Acroporidae</taxon>
        <taxon>Acropora</taxon>
    </lineage>
</organism>
<keyword evidence="3" id="KW-1185">Reference proteome</keyword>
<proteinExistence type="predicted"/>
<sequence>MPNVVGFAGLSSEEPAIRPTHHQQSRDPKVESTNPPRSDTQVHIGQLVAENAFDEDNDWRYGHNDNGKVPQGVEDSSVTGALRHLTANKVNKP</sequence>
<protein>
    <submittedName>
        <fullName evidence="2">Uncharacterized protein</fullName>
    </submittedName>
</protein>
<comment type="caution">
    <text evidence="2">The sequence shown here is derived from an EMBL/GenBank/DDBJ whole genome shotgun (WGS) entry which is preliminary data.</text>
</comment>